<dbReference type="PANTHER" id="PTHR11669:SF5">
    <property type="entry name" value="REPLICATION FACTOR C SUBUNIT 2"/>
    <property type="match status" value="1"/>
</dbReference>
<dbReference type="GO" id="GO:0006261">
    <property type="term" value="P:DNA-templated DNA replication"/>
    <property type="evidence" value="ECO:0007669"/>
    <property type="project" value="TreeGrafter"/>
</dbReference>
<proteinExistence type="inferred from homology"/>
<keyword evidence="5" id="KW-1185">Reference proteome</keyword>
<dbReference type="SUPFAM" id="SSF52540">
    <property type="entry name" value="P-loop containing nucleoside triphosphate hydrolases"/>
    <property type="match status" value="1"/>
</dbReference>
<dbReference type="SMART" id="SM00382">
    <property type="entry name" value="AAA"/>
    <property type="match status" value="1"/>
</dbReference>
<comment type="similarity">
    <text evidence="1">Belongs to the activator 1 small subunits family.</text>
</comment>
<dbReference type="Gene3D" id="3.40.50.300">
    <property type="entry name" value="P-loop containing nucleotide triphosphate hydrolases"/>
    <property type="match status" value="1"/>
</dbReference>
<dbReference type="GO" id="GO:0005524">
    <property type="term" value="F:ATP binding"/>
    <property type="evidence" value="ECO:0007669"/>
    <property type="project" value="InterPro"/>
</dbReference>
<comment type="caution">
    <text evidence="4">The sequence shown here is derived from an EMBL/GenBank/DDBJ whole genome shotgun (WGS) entry which is preliminary data.</text>
</comment>
<dbReference type="PANTHER" id="PTHR11669">
    <property type="entry name" value="REPLICATION FACTOR C / DNA POLYMERASE III GAMMA-TAU SUBUNIT"/>
    <property type="match status" value="1"/>
</dbReference>
<feature type="domain" description="AAA+ ATPase" evidence="3">
    <location>
        <begin position="142"/>
        <end position="277"/>
    </location>
</feature>
<dbReference type="EMBL" id="BRXW01000727">
    <property type="protein sequence ID" value="GMH75486.1"/>
    <property type="molecule type" value="Genomic_DNA"/>
</dbReference>
<dbReference type="AlphaFoldDB" id="A0A9W7AM62"/>
<feature type="region of interest" description="Disordered" evidence="2">
    <location>
        <begin position="1"/>
        <end position="65"/>
    </location>
</feature>
<dbReference type="CDD" id="cd00009">
    <property type="entry name" value="AAA"/>
    <property type="match status" value="1"/>
</dbReference>
<feature type="compositionally biased region" description="Polar residues" evidence="2">
    <location>
        <begin position="7"/>
        <end position="17"/>
    </location>
</feature>
<reference evidence="5" key="1">
    <citation type="journal article" date="2023" name="Commun. Biol.">
        <title>Genome analysis of Parmales, the sister group of diatoms, reveals the evolutionary specialization of diatoms from phago-mixotrophs to photoautotrophs.</title>
        <authorList>
            <person name="Ban H."/>
            <person name="Sato S."/>
            <person name="Yoshikawa S."/>
            <person name="Yamada K."/>
            <person name="Nakamura Y."/>
            <person name="Ichinomiya M."/>
            <person name="Sato N."/>
            <person name="Blanc-Mathieu R."/>
            <person name="Endo H."/>
            <person name="Kuwata A."/>
            <person name="Ogata H."/>
        </authorList>
    </citation>
    <scope>NUCLEOTIDE SEQUENCE [LARGE SCALE GENOMIC DNA]</scope>
    <source>
        <strain evidence="5">NIES 3700</strain>
    </source>
</reference>
<evidence type="ECO:0000313" key="4">
    <source>
        <dbReference type="EMBL" id="GMH75486.1"/>
    </source>
</evidence>
<feature type="compositionally biased region" description="Polar residues" evidence="2">
    <location>
        <begin position="25"/>
        <end position="43"/>
    </location>
</feature>
<organism evidence="4 5">
    <name type="scientific">Triparma laevis f. longispina</name>
    <dbReference type="NCBI Taxonomy" id="1714387"/>
    <lineage>
        <taxon>Eukaryota</taxon>
        <taxon>Sar</taxon>
        <taxon>Stramenopiles</taxon>
        <taxon>Ochrophyta</taxon>
        <taxon>Bolidophyceae</taxon>
        <taxon>Parmales</taxon>
        <taxon>Triparmaceae</taxon>
        <taxon>Triparma</taxon>
    </lineage>
</organism>
<dbReference type="GO" id="GO:0016887">
    <property type="term" value="F:ATP hydrolysis activity"/>
    <property type="evidence" value="ECO:0007669"/>
    <property type="project" value="InterPro"/>
</dbReference>
<dbReference type="InterPro" id="IPR050238">
    <property type="entry name" value="DNA_Rep/Repair_Clamp_Loader"/>
</dbReference>
<dbReference type="InterPro" id="IPR003593">
    <property type="entry name" value="AAA+_ATPase"/>
</dbReference>
<sequence length="590" mass="66599">MDAWASPSAQDKTLPDSNSPPPVNPTLSPDNSVQRVRSPSSGSPLHGFGGAAGNNTAALSPPRPSVDLSKFKSSFETNHWSDNNPLWRSHEVPEPRLPRPEEALPSEISWDVSNYPSEISKFLGRQNTDTKNSLITLVTNNTFRNVCVHGPPGSGKTALVETFVKEFYTSNVEDGRITFKDCVYRTTGDKVAQNVRNFTKAVEKFKKHLDQKIKKYGIQPTMKCVLIDCLDSVPFGKQQNVRTLLESLDQHDVRFVFTCHSPAKLIKDLQKQAYLLPIKRLPQVDMLKIALTICVNTRIGYEKAAIEELFRYTGDDLGSIYRTLQTIFVKYAYLSFDNVIKVTNPEMAFKPMAVEAAASIMPLERCPRCTLVPPCKHISEFDLAEMGKQRRRELPKRGEGSINCAKFAETGCCPTFNKLGRCSCNHPLNIHTIKYPPKRCSVCSLPRPCGKCEYTKRRSELESFLNEKRTALKTVYKNKKEELIELATIKLKICSGHADKEEVINKKLNGCVEGLQKLLVQVEQVQGWLNHNLDCVDNSVFENKRKWIGKNVENCFYMVDRALHDWSSNRARGASTEVDARGGRGRRRRK</sequence>
<accession>A0A9W7AM62</accession>
<dbReference type="GO" id="GO:0003689">
    <property type="term" value="F:DNA clamp loader activity"/>
    <property type="evidence" value="ECO:0007669"/>
    <property type="project" value="TreeGrafter"/>
</dbReference>
<dbReference type="InterPro" id="IPR003959">
    <property type="entry name" value="ATPase_AAA_core"/>
</dbReference>
<dbReference type="GO" id="GO:0005663">
    <property type="term" value="C:DNA replication factor C complex"/>
    <property type="evidence" value="ECO:0007669"/>
    <property type="project" value="TreeGrafter"/>
</dbReference>
<evidence type="ECO:0000256" key="2">
    <source>
        <dbReference type="SAM" id="MobiDB-lite"/>
    </source>
</evidence>
<gene>
    <name evidence="4" type="ORF">TrLO_g8985</name>
</gene>
<evidence type="ECO:0000313" key="5">
    <source>
        <dbReference type="Proteomes" id="UP001165122"/>
    </source>
</evidence>
<evidence type="ECO:0000259" key="3">
    <source>
        <dbReference type="SMART" id="SM00382"/>
    </source>
</evidence>
<dbReference type="OrthoDB" id="75427at2759"/>
<dbReference type="Proteomes" id="UP001165122">
    <property type="component" value="Unassembled WGS sequence"/>
</dbReference>
<evidence type="ECO:0000256" key="1">
    <source>
        <dbReference type="ARBA" id="ARBA00005378"/>
    </source>
</evidence>
<dbReference type="GO" id="GO:0005634">
    <property type="term" value="C:nucleus"/>
    <property type="evidence" value="ECO:0007669"/>
    <property type="project" value="TreeGrafter"/>
</dbReference>
<protein>
    <recommendedName>
        <fullName evidence="3">AAA+ ATPase domain-containing protein</fullName>
    </recommendedName>
</protein>
<dbReference type="GO" id="GO:0006281">
    <property type="term" value="P:DNA repair"/>
    <property type="evidence" value="ECO:0007669"/>
    <property type="project" value="TreeGrafter"/>
</dbReference>
<dbReference type="Pfam" id="PF00004">
    <property type="entry name" value="AAA"/>
    <property type="match status" value="1"/>
</dbReference>
<name>A0A9W7AM62_9STRA</name>
<dbReference type="InterPro" id="IPR027417">
    <property type="entry name" value="P-loop_NTPase"/>
</dbReference>